<reference evidence="1 2" key="1">
    <citation type="submission" date="2013-07" db="EMBL/GenBank/DDBJ databases">
        <title>Comparative Genomic and Metabolomic Analysis of Twelve Strains of Pseudoalteromonas luteoviolacea.</title>
        <authorList>
            <person name="Vynne N.G."/>
            <person name="Mansson M."/>
            <person name="Gram L."/>
        </authorList>
    </citation>
    <scope>NUCLEOTIDE SEQUENCE [LARGE SCALE GENOMIC DNA]</scope>
    <source>
        <strain evidence="1 2">CPMOR-1</strain>
    </source>
</reference>
<organism evidence="1 2">
    <name type="scientific">Pseudoalteromonas luteoviolacea CPMOR-1</name>
    <dbReference type="NCBI Taxonomy" id="1365248"/>
    <lineage>
        <taxon>Bacteria</taxon>
        <taxon>Pseudomonadati</taxon>
        <taxon>Pseudomonadota</taxon>
        <taxon>Gammaproteobacteria</taxon>
        <taxon>Alteromonadales</taxon>
        <taxon>Pseudoalteromonadaceae</taxon>
        <taxon>Pseudoalteromonas</taxon>
    </lineage>
</organism>
<name>A0A167I5G6_9GAMM</name>
<evidence type="ECO:0000313" key="1">
    <source>
        <dbReference type="EMBL" id="KZN58923.1"/>
    </source>
</evidence>
<comment type="caution">
    <text evidence="1">The sequence shown here is derived from an EMBL/GenBank/DDBJ whole genome shotgun (WGS) entry which is preliminary data.</text>
</comment>
<dbReference type="PATRIC" id="fig|1365248.3.peg.4727"/>
<accession>A0A167I5G6</accession>
<dbReference type="AlphaFoldDB" id="A0A167I5G6"/>
<evidence type="ECO:0000313" key="2">
    <source>
        <dbReference type="Proteomes" id="UP000076486"/>
    </source>
</evidence>
<dbReference type="Proteomes" id="UP000076486">
    <property type="component" value="Unassembled WGS sequence"/>
</dbReference>
<gene>
    <name evidence="1" type="ORF">N473_26260</name>
</gene>
<sequence length="61" mass="7287">MAKVKVKFLVEMSQTIDWPDDEMNNFNYENLQINCDPEQAEIESHDYELKRIAVNGNEYEF</sequence>
<protein>
    <submittedName>
        <fullName evidence="1">Uncharacterized protein</fullName>
    </submittedName>
</protein>
<dbReference type="RefSeq" id="WP_063369843.1">
    <property type="nucleotide sequence ID" value="NZ_AUYC01000066.1"/>
</dbReference>
<dbReference type="EMBL" id="AUYC01000066">
    <property type="protein sequence ID" value="KZN58923.1"/>
    <property type="molecule type" value="Genomic_DNA"/>
</dbReference>
<proteinExistence type="predicted"/>